<dbReference type="SMART" id="SM00883">
    <property type="entry name" value="Cpn10"/>
    <property type="match status" value="1"/>
</dbReference>
<dbReference type="GO" id="GO:0044183">
    <property type="term" value="F:protein folding chaperone"/>
    <property type="evidence" value="ECO:0007669"/>
    <property type="project" value="InterPro"/>
</dbReference>
<dbReference type="GO" id="GO:0051087">
    <property type="term" value="F:protein-folding chaperone binding"/>
    <property type="evidence" value="ECO:0007669"/>
    <property type="project" value="TreeGrafter"/>
</dbReference>
<evidence type="ECO:0000256" key="3">
    <source>
        <dbReference type="ARBA" id="ARBA00056825"/>
    </source>
</evidence>
<sequence>MLRHVIERSSEGQSANWIHKARDRERGMDSNASRVTKFSKTIVPMMDRVLVQRIKPQQKTASGIFIPEKAQEALNEGHVIAVGKGLVTQEGKVISSELKEGDKVLLPPYGGSIVKVDNEELILFRESEILAKIQ</sequence>
<evidence type="ECO:0000256" key="2">
    <source>
        <dbReference type="ARBA" id="ARBA00023186"/>
    </source>
</evidence>
<dbReference type="AlphaFoldDB" id="A0A9P7XWQ4"/>
<evidence type="ECO:0000256" key="4">
    <source>
        <dbReference type="RuleBase" id="RU003479"/>
    </source>
</evidence>
<comment type="similarity">
    <text evidence="1 4">Belongs to the GroES chaperonin family.</text>
</comment>
<evidence type="ECO:0000313" key="6">
    <source>
        <dbReference type="Proteomes" id="UP000707451"/>
    </source>
</evidence>
<name>A0A9P7XWQ4_9FUNG</name>
<dbReference type="GO" id="GO:0005759">
    <property type="term" value="C:mitochondrial matrix"/>
    <property type="evidence" value="ECO:0007669"/>
    <property type="project" value="TreeGrafter"/>
</dbReference>
<reference evidence="5" key="1">
    <citation type="submission" date="2021-06" db="EMBL/GenBank/DDBJ databases">
        <title>Genome Sequence of Mortierella hyaline Strain SCG-10, a Cold-Adapted, Nitrate-Reducing Fungus Isolated from Soil in Minnesota, USA.</title>
        <authorList>
            <person name="Aldossari N."/>
        </authorList>
    </citation>
    <scope>NUCLEOTIDE SEQUENCE</scope>
    <source>
        <strain evidence="5">SCG-10</strain>
    </source>
</reference>
<dbReference type="SUPFAM" id="SSF50129">
    <property type="entry name" value="GroES-like"/>
    <property type="match status" value="1"/>
</dbReference>
<dbReference type="GO" id="GO:0046872">
    <property type="term" value="F:metal ion binding"/>
    <property type="evidence" value="ECO:0007669"/>
    <property type="project" value="TreeGrafter"/>
</dbReference>
<dbReference type="InterPro" id="IPR020818">
    <property type="entry name" value="Chaperonin_GroES"/>
</dbReference>
<dbReference type="EMBL" id="JAHRHY010000007">
    <property type="protein sequence ID" value="KAG9068043.1"/>
    <property type="molecule type" value="Genomic_DNA"/>
</dbReference>
<dbReference type="PRINTS" id="PR00297">
    <property type="entry name" value="CHAPERONIN10"/>
</dbReference>
<dbReference type="PANTHER" id="PTHR10772">
    <property type="entry name" value="10 KDA HEAT SHOCK PROTEIN"/>
    <property type="match status" value="1"/>
</dbReference>
<proteinExistence type="inferred from homology"/>
<dbReference type="GO" id="GO:0005524">
    <property type="term" value="F:ATP binding"/>
    <property type="evidence" value="ECO:0007669"/>
    <property type="project" value="InterPro"/>
</dbReference>
<dbReference type="HAMAP" id="MF_00580">
    <property type="entry name" value="CH10"/>
    <property type="match status" value="1"/>
</dbReference>
<dbReference type="FunFam" id="2.30.33.40:FF:000002">
    <property type="entry name" value="10 kDa chaperonin, mitochondrial"/>
    <property type="match status" value="1"/>
</dbReference>
<dbReference type="InterPro" id="IPR037124">
    <property type="entry name" value="Chaperonin_GroES_sf"/>
</dbReference>
<keyword evidence="5" id="KW-0346">Stress response</keyword>
<accession>A0A9P7XWQ4</accession>
<dbReference type="GO" id="GO:0051082">
    <property type="term" value="F:unfolded protein binding"/>
    <property type="evidence" value="ECO:0007669"/>
    <property type="project" value="TreeGrafter"/>
</dbReference>
<keyword evidence="2 4" id="KW-0143">Chaperone</keyword>
<keyword evidence="6" id="KW-1185">Reference proteome</keyword>
<dbReference type="Gene3D" id="2.30.33.40">
    <property type="entry name" value="GroES chaperonin"/>
    <property type="match status" value="1"/>
</dbReference>
<comment type="function">
    <text evidence="3">Eukaryotic CPN10 homolog which is essential for mitochondrial protein biogenesis, together with CPN60. Binds to CPN60 in the presence of Mg-ATP and suppresses the ATPase activity of the latter.</text>
</comment>
<dbReference type="InterPro" id="IPR011032">
    <property type="entry name" value="GroES-like_sf"/>
</dbReference>
<dbReference type="OrthoDB" id="184876at2759"/>
<dbReference type="Pfam" id="PF00166">
    <property type="entry name" value="Cpn10"/>
    <property type="match status" value="1"/>
</dbReference>
<protein>
    <submittedName>
        <fullName evidence="5">10 kDa heat shock protein</fullName>
    </submittedName>
</protein>
<evidence type="ECO:0000313" key="5">
    <source>
        <dbReference type="EMBL" id="KAG9068043.1"/>
    </source>
</evidence>
<evidence type="ECO:0000256" key="1">
    <source>
        <dbReference type="ARBA" id="ARBA00006975"/>
    </source>
</evidence>
<dbReference type="PANTHER" id="PTHR10772:SF0">
    <property type="entry name" value="10 KDA HEAT SHOCK PROTEIN, MITOCHONDRIAL"/>
    <property type="match status" value="1"/>
</dbReference>
<comment type="caution">
    <text evidence="5">The sequence shown here is derived from an EMBL/GenBank/DDBJ whole genome shotgun (WGS) entry which is preliminary data.</text>
</comment>
<organism evidence="5 6">
    <name type="scientific">Linnemannia hyalina</name>
    <dbReference type="NCBI Taxonomy" id="64524"/>
    <lineage>
        <taxon>Eukaryota</taxon>
        <taxon>Fungi</taxon>
        <taxon>Fungi incertae sedis</taxon>
        <taxon>Mucoromycota</taxon>
        <taxon>Mortierellomycotina</taxon>
        <taxon>Mortierellomycetes</taxon>
        <taxon>Mortierellales</taxon>
        <taxon>Mortierellaceae</taxon>
        <taxon>Linnemannia</taxon>
    </lineage>
</organism>
<dbReference type="Proteomes" id="UP000707451">
    <property type="component" value="Unassembled WGS sequence"/>
</dbReference>
<gene>
    <name evidence="5" type="primary">HSP10</name>
    <name evidence="5" type="ORF">KI688_011634</name>
</gene>
<dbReference type="CDD" id="cd00320">
    <property type="entry name" value="cpn10"/>
    <property type="match status" value="1"/>
</dbReference>